<reference evidence="3" key="1">
    <citation type="submission" date="2016-10" db="EMBL/GenBank/DDBJ databases">
        <title>Draft Genome Sequence of Nocardioides luteus Strain BAFB, an Alkane-Degrading Bacterium Isolated from JP-7 Polluted Soil.</title>
        <authorList>
            <person name="Brown L."/>
            <person name="Ruiz O.N."/>
            <person name="Gunasekera T."/>
        </authorList>
    </citation>
    <scope>NUCLEOTIDE SEQUENCE [LARGE SCALE GENOMIC DNA]</scope>
    <source>
        <strain evidence="3">BAFB</strain>
    </source>
</reference>
<dbReference type="RefSeq" id="WP_045551544.1">
    <property type="nucleotide sequence ID" value="NZ_JZDQ02000024.1"/>
</dbReference>
<accession>A0A1J4N1S7</accession>
<dbReference type="OrthoDB" id="9806974at2"/>
<sequence length="240" mass="24933">MTISTSSRIVLIGATSGIGLAIARRAAESGAAVTIASRRPESIERALGQLPAGVVGRAVDASSSQAVAGFFDEIGEFDHFAYTAAENLTGFPMADYTVESAQQFFALRLFHMLDAVRLAVPHLTSHGSITLMSGTAAFKGGAGWTLGTAVSGAVVSAARSLAVELAPLRVNVVAPGVVRSPLWSQMSEEDREGMYASLSESLPLKRVGEPDDVAKAFLALMDQDYVTGTVSVVDGGTLIS</sequence>
<dbReference type="InterPro" id="IPR002347">
    <property type="entry name" value="SDR_fam"/>
</dbReference>
<dbReference type="PRINTS" id="PR00081">
    <property type="entry name" value="GDHRDH"/>
</dbReference>
<keyword evidence="4" id="KW-1185">Reference proteome</keyword>
<dbReference type="AlphaFoldDB" id="A0A1J4N1S7"/>
<keyword evidence="2" id="KW-0560">Oxidoreductase</keyword>
<comment type="similarity">
    <text evidence="1">Belongs to the short-chain dehydrogenases/reductases (SDR) family.</text>
</comment>
<evidence type="ECO:0000256" key="1">
    <source>
        <dbReference type="ARBA" id="ARBA00006484"/>
    </source>
</evidence>
<dbReference type="CDD" id="cd05233">
    <property type="entry name" value="SDR_c"/>
    <property type="match status" value="1"/>
</dbReference>
<dbReference type="PANTHER" id="PTHR43477">
    <property type="entry name" value="DIHYDROANTICAPSIN 7-DEHYDROGENASE"/>
    <property type="match status" value="1"/>
</dbReference>
<evidence type="ECO:0000313" key="3">
    <source>
        <dbReference type="EMBL" id="OIJ25525.1"/>
    </source>
</evidence>
<name>A0A1J4N1S7_9ACTN</name>
<protein>
    <submittedName>
        <fullName evidence="3">Short-chain dehydrogenase</fullName>
    </submittedName>
</protein>
<organism evidence="3 4">
    <name type="scientific">Nocardioides luteus</name>
    <dbReference type="NCBI Taxonomy" id="1844"/>
    <lineage>
        <taxon>Bacteria</taxon>
        <taxon>Bacillati</taxon>
        <taxon>Actinomycetota</taxon>
        <taxon>Actinomycetes</taxon>
        <taxon>Propionibacteriales</taxon>
        <taxon>Nocardioidaceae</taxon>
        <taxon>Nocardioides</taxon>
    </lineage>
</organism>
<dbReference type="InterPro" id="IPR036291">
    <property type="entry name" value="NAD(P)-bd_dom_sf"/>
</dbReference>
<dbReference type="SUPFAM" id="SSF51735">
    <property type="entry name" value="NAD(P)-binding Rossmann-fold domains"/>
    <property type="match status" value="1"/>
</dbReference>
<evidence type="ECO:0000256" key="2">
    <source>
        <dbReference type="ARBA" id="ARBA00023002"/>
    </source>
</evidence>
<comment type="caution">
    <text evidence="3">The sequence shown here is derived from an EMBL/GenBank/DDBJ whole genome shotgun (WGS) entry which is preliminary data.</text>
</comment>
<dbReference type="EMBL" id="JZDQ02000024">
    <property type="protein sequence ID" value="OIJ25525.1"/>
    <property type="molecule type" value="Genomic_DNA"/>
</dbReference>
<dbReference type="PANTHER" id="PTHR43477:SF1">
    <property type="entry name" value="DIHYDROANTICAPSIN 7-DEHYDROGENASE"/>
    <property type="match status" value="1"/>
</dbReference>
<dbReference type="GO" id="GO:0016491">
    <property type="term" value="F:oxidoreductase activity"/>
    <property type="evidence" value="ECO:0007669"/>
    <property type="project" value="UniProtKB-KW"/>
</dbReference>
<gene>
    <name evidence="3" type="ORF">UG56_017130</name>
</gene>
<dbReference type="Pfam" id="PF13561">
    <property type="entry name" value="adh_short_C2"/>
    <property type="match status" value="1"/>
</dbReference>
<dbReference type="Proteomes" id="UP000033772">
    <property type="component" value="Unassembled WGS sequence"/>
</dbReference>
<evidence type="ECO:0000313" key="4">
    <source>
        <dbReference type="Proteomes" id="UP000033772"/>
    </source>
</evidence>
<dbReference type="STRING" id="1844.UG56_017130"/>
<proteinExistence type="inferred from homology"/>
<dbReference type="InterPro" id="IPR051122">
    <property type="entry name" value="SDR_DHRS6-like"/>
</dbReference>
<dbReference type="Gene3D" id="3.40.50.720">
    <property type="entry name" value="NAD(P)-binding Rossmann-like Domain"/>
    <property type="match status" value="1"/>
</dbReference>